<evidence type="ECO:0000313" key="5">
    <source>
        <dbReference type="EMBL" id="MFD2627529.1"/>
    </source>
</evidence>
<dbReference type="GO" id="GO:0016491">
    <property type="term" value="F:oxidoreductase activity"/>
    <property type="evidence" value="ECO:0007669"/>
    <property type="project" value="UniProtKB-KW"/>
</dbReference>
<comment type="caution">
    <text evidence="5">The sequence shown here is derived from an EMBL/GenBank/DDBJ whole genome shotgun (WGS) entry which is preliminary data.</text>
</comment>
<dbReference type="Pfam" id="PF13561">
    <property type="entry name" value="adh_short_C2"/>
    <property type="match status" value="1"/>
</dbReference>
<dbReference type="PANTHER" id="PTHR24321">
    <property type="entry name" value="DEHYDROGENASES, SHORT CHAIN"/>
    <property type="match status" value="1"/>
</dbReference>
<gene>
    <name evidence="5" type="ORF">ACFSUN_01835</name>
</gene>
<dbReference type="SMART" id="SM00822">
    <property type="entry name" value="PKS_KR"/>
    <property type="match status" value="1"/>
</dbReference>
<evidence type="ECO:0000256" key="1">
    <source>
        <dbReference type="ARBA" id="ARBA00006484"/>
    </source>
</evidence>
<organism evidence="5 6">
    <name type="scientific">Oceanobacillus kapialis</name>
    <dbReference type="NCBI Taxonomy" id="481353"/>
    <lineage>
        <taxon>Bacteria</taxon>
        <taxon>Bacillati</taxon>
        <taxon>Bacillota</taxon>
        <taxon>Bacilli</taxon>
        <taxon>Bacillales</taxon>
        <taxon>Bacillaceae</taxon>
        <taxon>Oceanobacillus</taxon>
    </lineage>
</organism>
<comment type="similarity">
    <text evidence="1">Belongs to the short-chain dehydrogenases/reductases (SDR) family.</text>
</comment>
<feature type="domain" description="Ketoreductase" evidence="4">
    <location>
        <begin position="7"/>
        <end position="186"/>
    </location>
</feature>
<dbReference type="CDD" id="cd05233">
    <property type="entry name" value="SDR_c"/>
    <property type="match status" value="1"/>
</dbReference>
<dbReference type="InterPro" id="IPR020904">
    <property type="entry name" value="Sc_DH/Rdtase_CS"/>
</dbReference>
<dbReference type="PROSITE" id="PS00061">
    <property type="entry name" value="ADH_SHORT"/>
    <property type="match status" value="1"/>
</dbReference>
<keyword evidence="6" id="KW-1185">Reference proteome</keyword>
<dbReference type="RefSeq" id="WP_379560174.1">
    <property type="nucleotide sequence ID" value="NZ_JBHUMX010000003.1"/>
</dbReference>
<dbReference type="PRINTS" id="PR00080">
    <property type="entry name" value="SDRFAMILY"/>
</dbReference>
<dbReference type="NCBIfam" id="NF005559">
    <property type="entry name" value="PRK07231.1"/>
    <property type="match status" value="1"/>
</dbReference>
<keyword evidence="2 5" id="KW-0560">Oxidoreductase</keyword>
<keyword evidence="3" id="KW-0520">NAD</keyword>
<dbReference type="Proteomes" id="UP001597451">
    <property type="component" value="Unassembled WGS sequence"/>
</dbReference>
<name>A0ABW5PW56_9BACI</name>
<dbReference type="Gene3D" id="3.40.50.720">
    <property type="entry name" value="NAD(P)-binding Rossmann-like Domain"/>
    <property type="match status" value="1"/>
</dbReference>
<evidence type="ECO:0000313" key="6">
    <source>
        <dbReference type="Proteomes" id="UP001597451"/>
    </source>
</evidence>
<dbReference type="PANTHER" id="PTHR24321:SF8">
    <property type="entry name" value="ESTRADIOL 17-BETA-DEHYDROGENASE 8-RELATED"/>
    <property type="match status" value="1"/>
</dbReference>
<evidence type="ECO:0000259" key="4">
    <source>
        <dbReference type="SMART" id="SM00822"/>
    </source>
</evidence>
<accession>A0ABW5PW56</accession>
<dbReference type="EMBL" id="JBHUMX010000003">
    <property type="protein sequence ID" value="MFD2627529.1"/>
    <property type="molecule type" value="Genomic_DNA"/>
</dbReference>
<reference evidence="6" key="1">
    <citation type="journal article" date="2019" name="Int. J. Syst. Evol. Microbiol.">
        <title>The Global Catalogue of Microorganisms (GCM) 10K type strain sequencing project: providing services to taxonomists for standard genome sequencing and annotation.</title>
        <authorList>
            <consortium name="The Broad Institute Genomics Platform"/>
            <consortium name="The Broad Institute Genome Sequencing Center for Infectious Disease"/>
            <person name="Wu L."/>
            <person name="Ma J."/>
        </authorList>
    </citation>
    <scope>NUCLEOTIDE SEQUENCE [LARGE SCALE GENOMIC DNA]</scope>
    <source>
        <strain evidence="6">TISTR 1858</strain>
    </source>
</reference>
<dbReference type="SUPFAM" id="SSF51735">
    <property type="entry name" value="NAD(P)-binding Rossmann-fold domains"/>
    <property type="match status" value="1"/>
</dbReference>
<dbReference type="EC" id="1.1.1.-" evidence="5"/>
<dbReference type="InterPro" id="IPR057326">
    <property type="entry name" value="KR_dom"/>
</dbReference>
<evidence type="ECO:0000256" key="2">
    <source>
        <dbReference type="ARBA" id="ARBA00023002"/>
    </source>
</evidence>
<dbReference type="InterPro" id="IPR002347">
    <property type="entry name" value="SDR_fam"/>
</dbReference>
<sequence length="257" mass="27293">MPRLDGRTAVITGGAGGIGKKAAETFLREGAKVLLVDMNKEALNDVKDNLHQYGEVAVIEADVTNEDDVKKYVNKAKEQFGSIDIFFNNAGIEGEVAPIAEQKLEDYQKVMAVNGEGVFLGLKHVLPVMSDQESGSIINTSSVAGLGGFPGLAPYVASKHAIIGLTKSAALEVADKGVRVNSIHPSPVNTRMMRSIEKGQNPNDPESSKEEQTSAIPLARYGEAADIANLVLFLASDESKFITGSEYRVDGGLTAST</sequence>
<dbReference type="InterPro" id="IPR036291">
    <property type="entry name" value="NAD(P)-bd_dom_sf"/>
</dbReference>
<protein>
    <submittedName>
        <fullName evidence="5">SDR family NAD(P)-dependent oxidoreductase</fullName>
        <ecNumber evidence="5">1.1.1.-</ecNumber>
    </submittedName>
</protein>
<proteinExistence type="inferred from homology"/>
<evidence type="ECO:0000256" key="3">
    <source>
        <dbReference type="ARBA" id="ARBA00023027"/>
    </source>
</evidence>
<dbReference type="PRINTS" id="PR00081">
    <property type="entry name" value="GDHRDH"/>
</dbReference>